<dbReference type="PANTHER" id="PTHR21304:SF0">
    <property type="entry name" value="MICOS COMPLEX SUBUNIT MIC10"/>
    <property type="match status" value="1"/>
</dbReference>
<proteinExistence type="inferred from homology"/>
<evidence type="ECO:0000256" key="1">
    <source>
        <dbReference type="ARBA" id="ARBA00002689"/>
    </source>
</evidence>
<evidence type="ECO:0000313" key="11">
    <source>
        <dbReference type="WBParaSite" id="PTRK_0000905900.1"/>
    </source>
</evidence>
<evidence type="ECO:0000256" key="2">
    <source>
        <dbReference type="ARBA" id="ARBA00004434"/>
    </source>
</evidence>
<dbReference type="AlphaFoldDB" id="A0A0N4ZLA6"/>
<protein>
    <recommendedName>
        <fullName evidence="9">MICOS complex subunit MIC10</fullName>
    </recommendedName>
</protein>
<dbReference type="Pfam" id="PF04418">
    <property type="entry name" value="DUF543"/>
    <property type="match status" value="1"/>
</dbReference>
<evidence type="ECO:0000256" key="3">
    <source>
        <dbReference type="ARBA" id="ARBA00006792"/>
    </source>
</evidence>
<evidence type="ECO:0000313" key="10">
    <source>
        <dbReference type="Proteomes" id="UP000038045"/>
    </source>
</evidence>
<dbReference type="GO" id="GO:0061617">
    <property type="term" value="C:MICOS complex"/>
    <property type="evidence" value="ECO:0007669"/>
    <property type="project" value="UniProtKB-UniRule"/>
</dbReference>
<dbReference type="STRING" id="131310.A0A0N4ZLA6"/>
<evidence type="ECO:0000256" key="6">
    <source>
        <dbReference type="ARBA" id="ARBA00022989"/>
    </source>
</evidence>
<organism evidence="10 11">
    <name type="scientific">Parastrongyloides trichosuri</name>
    <name type="common">Possum-specific nematode worm</name>
    <dbReference type="NCBI Taxonomy" id="131310"/>
    <lineage>
        <taxon>Eukaryota</taxon>
        <taxon>Metazoa</taxon>
        <taxon>Ecdysozoa</taxon>
        <taxon>Nematoda</taxon>
        <taxon>Chromadorea</taxon>
        <taxon>Rhabditida</taxon>
        <taxon>Tylenchina</taxon>
        <taxon>Panagrolaimomorpha</taxon>
        <taxon>Strongyloidoidea</taxon>
        <taxon>Strongyloididae</taxon>
        <taxon>Parastrongyloides</taxon>
    </lineage>
</organism>
<keyword evidence="4 9" id="KW-0812">Transmembrane</keyword>
<keyword evidence="7 9" id="KW-0496">Mitochondrion</keyword>
<dbReference type="Proteomes" id="UP000038045">
    <property type="component" value="Unplaced"/>
</dbReference>
<accession>A0A0N4ZLA6</accession>
<dbReference type="InterPro" id="IPR007512">
    <property type="entry name" value="Mic10"/>
</dbReference>
<keyword evidence="10" id="KW-1185">Reference proteome</keyword>
<comment type="function">
    <text evidence="1 9">Component of the MICOS complex, a large protein complex of the mitochondrial inner membrane that plays crucial roles in the maintenance of crista junctions, inner membrane architecture, and formation of contact sites to the outer membrane.</text>
</comment>
<reference evidence="11" key="1">
    <citation type="submission" date="2017-02" db="UniProtKB">
        <authorList>
            <consortium name="WormBaseParasite"/>
        </authorList>
    </citation>
    <scope>IDENTIFICATION</scope>
</reference>
<feature type="transmembrane region" description="Helical" evidence="9">
    <location>
        <begin position="20"/>
        <end position="39"/>
    </location>
</feature>
<name>A0A0N4ZLA6_PARTI</name>
<comment type="similarity">
    <text evidence="3 9">Belongs to the MICOS complex subunit Mic10 family.</text>
</comment>
<evidence type="ECO:0000256" key="7">
    <source>
        <dbReference type="ARBA" id="ARBA00023128"/>
    </source>
</evidence>
<evidence type="ECO:0000256" key="5">
    <source>
        <dbReference type="ARBA" id="ARBA00022792"/>
    </source>
</evidence>
<dbReference type="PANTHER" id="PTHR21304">
    <property type="entry name" value="MICOS COMPLEX SUBUNIT MIC10"/>
    <property type="match status" value="1"/>
</dbReference>
<comment type="subunit">
    <text evidence="9">Component of the mitochondrial contact site and cristae organizing system (MICOS) complex.</text>
</comment>
<evidence type="ECO:0000256" key="9">
    <source>
        <dbReference type="RuleBase" id="RU363011"/>
    </source>
</evidence>
<evidence type="ECO:0000256" key="8">
    <source>
        <dbReference type="ARBA" id="ARBA00023136"/>
    </source>
</evidence>
<keyword evidence="8 9" id="KW-0472">Membrane</keyword>
<sequence length="95" mass="10448">MGYRSEDLYAEKWDRCFADTGLKVAAGVATGILASFLIFQRRTFPVWLGAGWGLGSGFTNCNHEINSPYLLHGKKVKDGSGKEIIQVDGEPKLQN</sequence>
<comment type="subcellular location">
    <subcellularLocation>
        <location evidence="2 9">Mitochondrion inner membrane</location>
        <topology evidence="2 9">Single-pass membrane protein</topology>
    </subcellularLocation>
</comment>
<keyword evidence="5 9" id="KW-0999">Mitochondrion inner membrane</keyword>
<dbReference type="WBParaSite" id="PTRK_0000905900.1">
    <property type="protein sequence ID" value="PTRK_0000905900.1"/>
    <property type="gene ID" value="PTRK_0000905900"/>
</dbReference>
<evidence type="ECO:0000256" key="4">
    <source>
        <dbReference type="ARBA" id="ARBA00022692"/>
    </source>
</evidence>
<keyword evidence="6 9" id="KW-1133">Transmembrane helix</keyword>